<gene>
    <name evidence="1" type="ORF">SAMN05216230_101301</name>
</gene>
<protein>
    <submittedName>
        <fullName evidence="1">Uncharacterized protein</fullName>
    </submittedName>
</protein>
<dbReference type="AlphaFoldDB" id="A0A1H9A469"/>
<sequence length="32" mass="3317">MIAKSLATAPVSSGAQLYPDSQNAIFFNFAGV</sequence>
<reference evidence="1 2" key="1">
    <citation type="submission" date="2016-10" db="EMBL/GenBank/DDBJ databases">
        <authorList>
            <person name="de Groot N.N."/>
        </authorList>
    </citation>
    <scope>NUCLEOTIDE SEQUENCE [LARGE SCALE GENOMIC DNA]</scope>
    <source>
        <strain evidence="1 2">LMG 27941</strain>
    </source>
</reference>
<evidence type="ECO:0000313" key="1">
    <source>
        <dbReference type="EMBL" id="SEP71526.1"/>
    </source>
</evidence>
<organism evidence="1 2">
    <name type="scientific">Pseudomonas soli</name>
    <dbReference type="NCBI Taxonomy" id="1306993"/>
    <lineage>
        <taxon>Bacteria</taxon>
        <taxon>Pseudomonadati</taxon>
        <taxon>Pseudomonadota</taxon>
        <taxon>Gammaproteobacteria</taxon>
        <taxon>Pseudomonadales</taxon>
        <taxon>Pseudomonadaceae</taxon>
        <taxon>Pseudomonas</taxon>
    </lineage>
</organism>
<accession>A0A1H9A469</accession>
<name>A0A1H9A469_9PSED</name>
<dbReference type="EMBL" id="FOEQ01000001">
    <property type="protein sequence ID" value="SEP71526.1"/>
    <property type="molecule type" value="Genomic_DNA"/>
</dbReference>
<evidence type="ECO:0000313" key="2">
    <source>
        <dbReference type="Proteomes" id="UP000199221"/>
    </source>
</evidence>
<proteinExistence type="predicted"/>
<dbReference type="Proteomes" id="UP000199221">
    <property type="component" value="Unassembled WGS sequence"/>
</dbReference>